<gene>
    <name evidence="1" type="ORF">G6W59_21395</name>
</gene>
<proteinExistence type="predicted"/>
<comment type="caution">
    <text evidence="1">The sequence shown here is derived from an EMBL/GenBank/DDBJ whole genome shotgun (WGS) entry which is preliminary data.</text>
</comment>
<dbReference type="EMBL" id="JAANNT010000020">
    <property type="protein sequence ID" value="NUV30829.1"/>
    <property type="molecule type" value="Genomic_DNA"/>
</dbReference>
<evidence type="ECO:0000313" key="1">
    <source>
        <dbReference type="EMBL" id="NUV30829.1"/>
    </source>
</evidence>
<sequence length="134" mass="14560">MRQQRGSISEADAELLCSLPAPRQGEKVLELLEEATSGAIVKGLGTTANGLKTSVAEYRDTGRWTPPRRMISKAEALRLRGTPVPQQGGQIEKLLAANVKLISIAHALDLRPATLSGKLATFRRTGRWPYRSPS</sequence>
<dbReference type="RefSeq" id="WP_175457107.1">
    <property type="nucleotide sequence ID" value="NZ_JAANNT010000020.1"/>
</dbReference>
<protein>
    <submittedName>
        <fullName evidence="1">Uncharacterized protein</fullName>
    </submittedName>
</protein>
<accession>A0A7Y6CBZ3</accession>
<dbReference type="Proteomes" id="UP000540128">
    <property type="component" value="Unassembled WGS sequence"/>
</dbReference>
<organism evidence="1 2">
    <name type="scientific">Streptomyces odorifer</name>
    <dbReference type="NCBI Taxonomy" id="53450"/>
    <lineage>
        <taxon>Bacteria</taxon>
        <taxon>Bacillati</taxon>
        <taxon>Actinomycetota</taxon>
        <taxon>Actinomycetes</taxon>
        <taxon>Kitasatosporales</taxon>
        <taxon>Streptomycetaceae</taxon>
        <taxon>Streptomyces</taxon>
        <taxon>Streptomyces albidoflavus group</taxon>
    </lineage>
</organism>
<reference evidence="1 2" key="1">
    <citation type="submission" date="2020-03" db="EMBL/GenBank/DDBJ databases">
        <title>Complete genome sequence of sixteen Streptomyces strains facilitates identification of candidate genes involved in plant growth-promotion in grain legumes and cereals.</title>
        <authorList>
            <person name="Gopalakrishnan S."/>
            <person name="Thakur V."/>
            <person name="Saxena R."/>
            <person name="Vadlamudi S."/>
            <person name="Purohit S."/>
            <person name="Kumar V."/>
            <person name="Rathore A."/>
            <person name="Chitikineni A."/>
            <person name="Varshney R.K."/>
        </authorList>
    </citation>
    <scope>NUCLEOTIDE SEQUENCE [LARGE SCALE GENOMIC DNA]</scope>
    <source>
        <strain evidence="1 2">KAI-180</strain>
    </source>
</reference>
<dbReference type="AlphaFoldDB" id="A0A7Y6CBZ3"/>
<keyword evidence="2" id="KW-1185">Reference proteome</keyword>
<evidence type="ECO:0000313" key="2">
    <source>
        <dbReference type="Proteomes" id="UP000540128"/>
    </source>
</evidence>
<name>A0A7Y6CBZ3_9ACTN</name>